<reference evidence="1" key="1">
    <citation type="submission" date="2021-05" db="EMBL/GenBank/DDBJ databases">
        <authorList>
            <person name="Pietrasiak N."/>
            <person name="Ward R."/>
            <person name="Stajich J.E."/>
            <person name="Kurbessoian T."/>
        </authorList>
    </citation>
    <scope>NUCLEOTIDE SEQUENCE</scope>
    <source>
        <strain evidence="1">CPER-KK1</strain>
    </source>
</reference>
<gene>
    <name evidence="1" type="ORF">KME25_11265</name>
</gene>
<name>A0A951U9K7_9CYAN</name>
<evidence type="ECO:0000313" key="1">
    <source>
        <dbReference type="EMBL" id="MBW4545009.1"/>
    </source>
</evidence>
<dbReference type="Pfam" id="PF02810">
    <property type="entry name" value="SEC-C"/>
    <property type="match status" value="1"/>
</dbReference>
<accession>A0A951U9K7</accession>
<dbReference type="Proteomes" id="UP000753908">
    <property type="component" value="Unassembled WGS sequence"/>
</dbReference>
<proteinExistence type="predicted"/>
<organism evidence="1 2">
    <name type="scientific">Symplocastrum torsivum CPER-KK1</name>
    <dbReference type="NCBI Taxonomy" id="450513"/>
    <lineage>
        <taxon>Bacteria</taxon>
        <taxon>Bacillati</taxon>
        <taxon>Cyanobacteriota</taxon>
        <taxon>Cyanophyceae</taxon>
        <taxon>Oscillatoriophycideae</taxon>
        <taxon>Oscillatoriales</taxon>
        <taxon>Microcoleaceae</taxon>
        <taxon>Symplocastrum</taxon>
    </lineage>
</organism>
<reference evidence="1" key="2">
    <citation type="journal article" date="2022" name="Microbiol. Resour. Announc.">
        <title>Metagenome Sequencing to Explore Phylogenomics of Terrestrial Cyanobacteria.</title>
        <authorList>
            <person name="Ward R.D."/>
            <person name="Stajich J.E."/>
            <person name="Johansen J.R."/>
            <person name="Huntemann M."/>
            <person name="Clum A."/>
            <person name="Foster B."/>
            <person name="Foster B."/>
            <person name="Roux S."/>
            <person name="Palaniappan K."/>
            <person name="Varghese N."/>
            <person name="Mukherjee S."/>
            <person name="Reddy T.B.K."/>
            <person name="Daum C."/>
            <person name="Copeland A."/>
            <person name="Chen I.A."/>
            <person name="Ivanova N.N."/>
            <person name="Kyrpides N.C."/>
            <person name="Shapiro N."/>
            <person name="Eloe-Fadrosh E.A."/>
            <person name="Pietrasiak N."/>
        </authorList>
    </citation>
    <scope>NUCLEOTIDE SEQUENCE</scope>
    <source>
        <strain evidence="1">CPER-KK1</strain>
    </source>
</reference>
<protein>
    <submittedName>
        <fullName evidence="1">SEC-C domain-containing protein</fullName>
    </submittedName>
</protein>
<dbReference type="Gene3D" id="3.10.450.50">
    <property type="match status" value="1"/>
</dbReference>
<sequence length="291" mass="33682">MKNTLMSSNSLSLEGIVNHISRVAEHRYEENQIKELLIIFKEKALQRQQQELAAHLWCLQEAVLVHSSYLAAFSLLKQGEFYEAWCELEKAEKGLWSIKPPQKYLPDYWEEFWISGKYGFIEKHVSKWQGLFPYKLFISPGLTYKEYCSVCNSEINPRKPCGHNDGQIYNGEMRARVTRDIRCDHVALVENPANKFAVLFLVDPKTGEPVDQYDYRLVGGLASVLTDPFQEWDYVIQQAERDYAYFKERGVKEQDLCPCGSEKKYGNCCINSTIPMPHYQFTYAALSTITA</sequence>
<dbReference type="EMBL" id="JAHHIF010000012">
    <property type="protein sequence ID" value="MBW4545009.1"/>
    <property type="molecule type" value="Genomic_DNA"/>
</dbReference>
<evidence type="ECO:0000313" key="2">
    <source>
        <dbReference type="Proteomes" id="UP000753908"/>
    </source>
</evidence>
<dbReference type="InterPro" id="IPR004027">
    <property type="entry name" value="SEC_C_motif"/>
</dbReference>
<dbReference type="AlphaFoldDB" id="A0A951U9K7"/>
<comment type="caution">
    <text evidence="1">The sequence shown here is derived from an EMBL/GenBank/DDBJ whole genome shotgun (WGS) entry which is preliminary data.</text>
</comment>